<keyword evidence="2" id="KW-1185">Reference proteome</keyword>
<evidence type="ECO:0000313" key="2">
    <source>
        <dbReference type="Proteomes" id="UP000056905"/>
    </source>
</evidence>
<organism evidence="1 2">
    <name type="scientific">Caulobacter henricii</name>
    <dbReference type="NCBI Taxonomy" id="69395"/>
    <lineage>
        <taxon>Bacteria</taxon>
        <taxon>Pseudomonadati</taxon>
        <taxon>Pseudomonadota</taxon>
        <taxon>Alphaproteobacteria</taxon>
        <taxon>Caulobacterales</taxon>
        <taxon>Caulobacteraceae</taxon>
        <taxon>Caulobacter</taxon>
    </lineage>
</organism>
<dbReference type="Proteomes" id="UP000056905">
    <property type="component" value="Chromosome"/>
</dbReference>
<name>A0A0P0P0H9_9CAUL</name>
<sequence length="247" mass="26161">MSLSLQAVAEPRVAQTIRAPYAPEGYTLQLTEDCEIVSRGGAPDAYLRCAPGLGWRLQDTAGGLIYPKAGYLPSDTEWAFAGDQAVAFASNRGVTLVKLPSGSAQVTEFSALVPLHLDGADVSAVLWKRSYVGAPSIAAPLLSDGSVGPQMGDKAIASVDLTSERRCREAMAVALIGAEQLPNRKWSKIVREPSEAPGQAWTCDSLSSVRFAGRSSDGRWWALDPLTFKALSAEGFDHVAQALAAVN</sequence>
<dbReference type="KEGG" id="chq:AQ619_09310"/>
<dbReference type="OrthoDB" id="6305173at2"/>
<gene>
    <name evidence="1" type="ORF">AQ619_09310</name>
</gene>
<protein>
    <submittedName>
        <fullName evidence="1">Uncharacterized protein</fullName>
    </submittedName>
</protein>
<proteinExistence type="predicted"/>
<evidence type="ECO:0000313" key="1">
    <source>
        <dbReference type="EMBL" id="ALL13532.1"/>
    </source>
</evidence>
<dbReference type="RefSeq" id="WP_062146618.1">
    <property type="nucleotide sequence ID" value="NZ_CP013002.1"/>
</dbReference>
<reference evidence="1 2" key="1">
    <citation type="submission" date="2015-10" db="EMBL/GenBank/DDBJ databases">
        <title>Conservation of the essential genome among Caulobacter and Brevundimonas species.</title>
        <authorList>
            <person name="Scott D."/>
            <person name="Ely B."/>
        </authorList>
    </citation>
    <scope>NUCLEOTIDE SEQUENCE [LARGE SCALE GENOMIC DNA]</scope>
    <source>
        <strain evidence="1 2">CB4</strain>
    </source>
</reference>
<accession>A0A0P0P0H9</accession>
<dbReference type="AlphaFoldDB" id="A0A0P0P0H9"/>
<dbReference type="EMBL" id="CP013002">
    <property type="protein sequence ID" value="ALL13532.1"/>
    <property type="molecule type" value="Genomic_DNA"/>
</dbReference>